<evidence type="ECO:0000256" key="1">
    <source>
        <dbReference type="SAM" id="MobiDB-lite"/>
    </source>
</evidence>
<feature type="compositionally biased region" description="Basic and acidic residues" evidence="1">
    <location>
        <begin position="108"/>
        <end position="120"/>
    </location>
</feature>
<accession>X6LYL2</accession>
<dbReference type="Proteomes" id="UP000023152">
    <property type="component" value="Unassembled WGS sequence"/>
</dbReference>
<feature type="compositionally biased region" description="Basic residues" evidence="1">
    <location>
        <begin position="52"/>
        <end position="70"/>
    </location>
</feature>
<evidence type="ECO:0000313" key="3">
    <source>
        <dbReference type="Proteomes" id="UP000023152"/>
    </source>
</evidence>
<comment type="caution">
    <text evidence="2">The sequence shown here is derived from an EMBL/GenBank/DDBJ whole genome shotgun (WGS) entry which is preliminary data.</text>
</comment>
<feature type="compositionally biased region" description="Basic and acidic residues" evidence="1">
    <location>
        <begin position="10"/>
        <end position="51"/>
    </location>
</feature>
<protein>
    <submittedName>
        <fullName evidence="2">Uncharacterized protein</fullName>
    </submittedName>
</protein>
<feature type="compositionally biased region" description="Low complexity" evidence="1">
    <location>
        <begin position="311"/>
        <end position="322"/>
    </location>
</feature>
<feature type="compositionally biased region" description="Polar residues" evidence="1">
    <location>
        <begin position="363"/>
        <end position="373"/>
    </location>
</feature>
<keyword evidence="3" id="KW-1185">Reference proteome</keyword>
<feature type="region of interest" description="Disordered" evidence="1">
    <location>
        <begin position="195"/>
        <end position="221"/>
    </location>
</feature>
<feature type="region of interest" description="Disordered" evidence="1">
    <location>
        <begin position="285"/>
        <end position="373"/>
    </location>
</feature>
<feature type="region of interest" description="Disordered" evidence="1">
    <location>
        <begin position="1"/>
        <end position="157"/>
    </location>
</feature>
<gene>
    <name evidence="2" type="ORF">RFI_30672</name>
</gene>
<sequence>MKGLNMNELKSPDDSRRESIDVALLRERERRSQLTQEKEKSREKWENNAKKRMEKAKVKRRHLKRYKTHTTSKTERPNKQHKGHSSTLGGLNPEAAMSQAIPEEDESDANRGEEKDPDKQRKLKQKQTLRIVVGNPPSENESYSVIEPPPRNTTEKSHFENGAKIVTTIETKTPPVAATGDSNTNSNSHVNANVKVNDNGKDFNTNTNTNTNINTNTNTNTNINNHNQVEESRSSVPSSAIVPVQSIDGHETENLAELLHVAYCKGNKQANAHTHTHIQYNIKTNKTKKATPSVAISPQQAKMATEETHASSSSLQSSPVHSKSQESHIQVIVTEKEKEIDKVREETNHIMPLSAIDDDVDQSPPTDSESNGI</sequence>
<name>X6LYL2_RETFI</name>
<feature type="non-terminal residue" evidence="2">
    <location>
        <position position="373"/>
    </location>
</feature>
<reference evidence="2 3" key="1">
    <citation type="journal article" date="2013" name="Curr. Biol.">
        <title>The Genome of the Foraminiferan Reticulomyxa filosa.</title>
        <authorList>
            <person name="Glockner G."/>
            <person name="Hulsmann N."/>
            <person name="Schleicher M."/>
            <person name="Noegel A.A."/>
            <person name="Eichinger L."/>
            <person name="Gallinger C."/>
            <person name="Pawlowski J."/>
            <person name="Sierra R."/>
            <person name="Euteneuer U."/>
            <person name="Pillet L."/>
            <person name="Moustafa A."/>
            <person name="Platzer M."/>
            <person name="Groth M."/>
            <person name="Szafranski K."/>
            <person name="Schliwa M."/>
        </authorList>
    </citation>
    <scope>NUCLEOTIDE SEQUENCE [LARGE SCALE GENOMIC DNA]</scope>
</reference>
<feature type="compositionally biased region" description="Basic and acidic residues" evidence="1">
    <location>
        <begin position="334"/>
        <end position="348"/>
    </location>
</feature>
<evidence type="ECO:0000313" key="2">
    <source>
        <dbReference type="EMBL" id="ETO06719.1"/>
    </source>
</evidence>
<feature type="compositionally biased region" description="Low complexity" evidence="1">
    <location>
        <begin position="204"/>
        <end position="221"/>
    </location>
</feature>
<organism evidence="2 3">
    <name type="scientific">Reticulomyxa filosa</name>
    <dbReference type="NCBI Taxonomy" id="46433"/>
    <lineage>
        <taxon>Eukaryota</taxon>
        <taxon>Sar</taxon>
        <taxon>Rhizaria</taxon>
        <taxon>Retaria</taxon>
        <taxon>Foraminifera</taxon>
        <taxon>Monothalamids</taxon>
        <taxon>Reticulomyxidae</taxon>
        <taxon>Reticulomyxa</taxon>
    </lineage>
</organism>
<proteinExistence type="predicted"/>
<dbReference type="EMBL" id="ASPP01026862">
    <property type="protein sequence ID" value="ETO06719.1"/>
    <property type="molecule type" value="Genomic_DNA"/>
</dbReference>
<dbReference type="AlphaFoldDB" id="X6LYL2"/>